<protein>
    <submittedName>
        <fullName evidence="6">Uncharacterized protein</fullName>
    </submittedName>
</protein>
<dbReference type="CDD" id="cd00167">
    <property type="entry name" value="SANT"/>
    <property type="match status" value="1"/>
</dbReference>
<evidence type="ECO:0000313" key="6">
    <source>
        <dbReference type="EMBL" id="TQD88689.1"/>
    </source>
</evidence>
<accession>A0A540LQV3</accession>
<dbReference type="GO" id="GO:0005634">
    <property type="term" value="C:nucleus"/>
    <property type="evidence" value="ECO:0007669"/>
    <property type="project" value="UniProtKB-SubCell"/>
</dbReference>
<feature type="domain" description="Myb-like" evidence="4">
    <location>
        <begin position="27"/>
        <end position="69"/>
    </location>
</feature>
<gene>
    <name evidence="6" type="ORF">C1H46_025763</name>
</gene>
<name>A0A540LQV3_MALBA</name>
<comment type="subcellular location">
    <subcellularLocation>
        <location evidence="1">Nucleus</location>
    </subcellularLocation>
</comment>
<sequence>MHVAVGGLMISNLVYIHMEDSNLLGIMRKGAWTQQEDDILRQYVEKHGDGKWHQVPRETDAGKAADRGG</sequence>
<evidence type="ECO:0000256" key="3">
    <source>
        <dbReference type="SAM" id="MobiDB-lite"/>
    </source>
</evidence>
<dbReference type="SUPFAM" id="SSF46689">
    <property type="entry name" value="Homeodomain-like"/>
    <property type="match status" value="1"/>
</dbReference>
<feature type="region of interest" description="Disordered" evidence="3">
    <location>
        <begin position="50"/>
        <end position="69"/>
    </location>
</feature>
<evidence type="ECO:0000259" key="5">
    <source>
        <dbReference type="PROSITE" id="PS51294"/>
    </source>
</evidence>
<evidence type="ECO:0000256" key="1">
    <source>
        <dbReference type="ARBA" id="ARBA00004123"/>
    </source>
</evidence>
<dbReference type="Proteomes" id="UP000315295">
    <property type="component" value="Unassembled WGS sequence"/>
</dbReference>
<dbReference type="EMBL" id="VIEB01000503">
    <property type="protein sequence ID" value="TQD88689.1"/>
    <property type="molecule type" value="Genomic_DNA"/>
</dbReference>
<proteinExistence type="predicted"/>
<organism evidence="6 7">
    <name type="scientific">Malus baccata</name>
    <name type="common">Siberian crab apple</name>
    <name type="synonym">Pyrus baccata</name>
    <dbReference type="NCBI Taxonomy" id="106549"/>
    <lineage>
        <taxon>Eukaryota</taxon>
        <taxon>Viridiplantae</taxon>
        <taxon>Streptophyta</taxon>
        <taxon>Embryophyta</taxon>
        <taxon>Tracheophyta</taxon>
        <taxon>Spermatophyta</taxon>
        <taxon>Magnoliopsida</taxon>
        <taxon>eudicotyledons</taxon>
        <taxon>Gunneridae</taxon>
        <taxon>Pentapetalae</taxon>
        <taxon>rosids</taxon>
        <taxon>fabids</taxon>
        <taxon>Rosales</taxon>
        <taxon>Rosaceae</taxon>
        <taxon>Amygdaloideae</taxon>
        <taxon>Maleae</taxon>
        <taxon>Malus</taxon>
    </lineage>
</organism>
<dbReference type="PROSITE" id="PS51294">
    <property type="entry name" value="HTH_MYB"/>
    <property type="match status" value="1"/>
</dbReference>
<dbReference type="PROSITE" id="PS50090">
    <property type="entry name" value="MYB_LIKE"/>
    <property type="match status" value="1"/>
</dbReference>
<reference evidence="6 7" key="1">
    <citation type="journal article" date="2019" name="G3 (Bethesda)">
        <title>Sequencing of a Wild Apple (Malus baccata) Genome Unravels the Differences Between Cultivated and Wild Apple Species Regarding Disease Resistance and Cold Tolerance.</title>
        <authorList>
            <person name="Chen X."/>
        </authorList>
    </citation>
    <scope>NUCLEOTIDE SEQUENCE [LARGE SCALE GENOMIC DNA]</scope>
    <source>
        <strain evidence="7">cv. Shandingzi</strain>
        <tissue evidence="6">Leaves</tissue>
    </source>
</reference>
<evidence type="ECO:0000256" key="2">
    <source>
        <dbReference type="ARBA" id="ARBA00023242"/>
    </source>
</evidence>
<dbReference type="InterPro" id="IPR001005">
    <property type="entry name" value="SANT/Myb"/>
</dbReference>
<evidence type="ECO:0000259" key="4">
    <source>
        <dbReference type="PROSITE" id="PS50090"/>
    </source>
</evidence>
<dbReference type="InterPro" id="IPR009057">
    <property type="entry name" value="Homeodomain-like_sf"/>
</dbReference>
<dbReference type="InterPro" id="IPR017930">
    <property type="entry name" value="Myb_dom"/>
</dbReference>
<dbReference type="Gene3D" id="1.10.10.60">
    <property type="entry name" value="Homeodomain-like"/>
    <property type="match status" value="1"/>
</dbReference>
<evidence type="ECO:0000313" key="7">
    <source>
        <dbReference type="Proteomes" id="UP000315295"/>
    </source>
</evidence>
<keyword evidence="2" id="KW-0539">Nucleus</keyword>
<feature type="domain" description="HTH myb-type" evidence="5">
    <location>
        <begin position="28"/>
        <end position="69"/>
    </location>
</feature>
<dbReference type="Pfam" id="PF00249">
    <property type="entry name" value="Myb_DNA-binding"/>
    <property type="match status" value="1"/>
</dbReference>
<keyword evidence="7" id="KW-1185">Reference proteome</keyword>
<comment type="caution">
    <text evidence="6">The sequence shown here is derived from an EMBL/GenBank/DDBJ whole genome shotgun (WGS) entry which is preliminary data.</text>
</comment>
<dbReference type="AlphaFoldDB" id="A0A540LQV3"/>